<dbReference type="InterPro" id="IPR036570">
    <property type="entry name" value="HORMA_dom_sf"/>
</dbReference>
<name>A0A8B8IXW1_VANTA</name>
<dbReference type="GeneID" id="113404133"/>
<dbReference type="GO" id="GO:0034497">
    <property type="term" value="P:protein localization to phagophore assembly site"/>
    <property type="evidence" value="ECO:0007669"/>
    <property type="project" value="TreeGrafter"/>
</dbReference>
<dbReference type="GO" id="GO:1990316">
    <property type="term" value="C:Atg1/ULK1 kinase complex"/>
    <property type="evidence" value="ECO:0007669"/>
    <property type="project" value="InterPro"/>
</dbReference>
<gene>
    <name evidence="7" type="primary">LOC113404133</name>
</gene>
<dbReference type="OrthoDB" id="70161at2759"/>
<accession>A0A8B8IXW1</accession>
<evidence type="ECO:0000256" key="2">
    <source>
        <dbReference type="ARBA" id="ARBA00007341"/>
    </source>
</evidence>
<dbReference type="InterPro" id="IPR018731">
    <property type="entry name" value="Atg13_N"/>
</dbReference>
<dbReference type="GO" id="GO:0000407">
    <property type="term" value="C:phagophore assembly site"/>
    <property type="evidence" value="ECO:0007669"/>
    <property type="project" value="UniProtKB-SubCell"/>
</dbReference>
<evidence type="ECO:0000256" key="1">
    <source>
        <dbReference type="ARBA" id="ARBA00004329"/>
    </source>
</evidence>
<dbReference type="Pfam" id="PF10033">
    <property type="entry name" value="ATG13"/>
    <property type="match status" value="1"/>
</dbReference>
<dbReference type="PANTHER" id="PTHR13430">
    <property type="match status" value="1"/>
</dbReference>
<dbReference type="Gene3D" id="3.30.900.10">
    <property type="entry name" value="HORMA domain"/>
    <property type="match status" value="1"/>
</dbReference>
<reference evidence="7" key="1">
    <citation type="submission" date="2025-08" db="UniProtKB">
        <authorList>
            <consortium name="RefSeq"/>
        </authorList>
    </citation>
    <scope>IDENTIFICATION</scope>
    <source>
        <tissue evidence="7">Whole body</tissue>
    </source>
</reference>
<feature type="domain" description="Autophagy-related protein 13 N-terminal" evidence="5">
    <location>
        <begin position="109"/>
        <end position="211"/>
    </location>
</feature>
<dbReference type="OMA" id="STIYYRM"/>
<keyword evidence="3 4" id="KW-0072">Autophagy</keyword>
<dbReference type="GO" id="GO:0034727">
    <property type="term" value="P:piecemeal microautophagy of the nucleus"/>
    <property type="evidence" value="ECO:0007669"/>
    <property type="project" value="TreeGrafter"/>
</dbReference>
<dbReference type="AlphaFoldDB" id="A0A8B8IXW1"/>
<dbReference type="Proteomes" id="UP001652626">
    <property type="component" value="Chromosome Z"/>
</dbReference>
<dbReference type="PANTHER" id="PTHR13430:SF4">
    <property type="entry name" value="AUTOPHAGY-RELATED PROTEIN 13"/>
    <property type="match status" value="1"/>
</dbReference>
<sequence length="445" mass="49477">MKNYKMASCNTDMQDRLKLFKFTKILTLKVAQIVVQSRQGKKIAHDCNVIKPSDDGPPPSPTSLQWFNLSIPDMPEVNTDTKRVINGEVIEALTNVLCIEIFLRTNDGDEMVLEQWTVRMAPGCDISISSVSTIYYRMSIMLKSTLSISRITPAYKLSRLQNKESYVISHKIFGGKPNLDLLGEKHKTIKVSELHTPIGTIQIEVVYRTKMTILPEDRKPVEKNVLMTSDGIMIKSDHFPKESPRKNYHEKKEIDLSKPLTAGAFVDTAKMKELHETLSQQLPPEPPMMWILAEKDKMDKKMQLLSLAECVSEAGPDPGCPAAAAVAGCSSGRAGASKAIDVPRIRDSNKYTSLMEFPFADGSPMTELASFYQECVAARAAAGEWEPAPERDVLARDVLARQLQAYEDAVPEFDNMLAAMLSDSDHAADLAEGRTRSIAGKKKQI</sequence>
<protein>
    <recommendedName>
        <fullName evidence="4">Autophagy-related protein 13</fullName>
    </recommendedName>
</protein>
<dbReference type="GO" id="GO:0005829">
    <property type="term" value="C:cytosol"/>
    <property type="evidence" value="ECO:0007669"/>
    <property type="project" value="TreeGrafter"/>
</dbReference>
<dbReference type="RefSeq" id="XP_026500696.1">
    <property type="nucleotide sequence ID" value="XM_026644911.2"/>
</dbReference>
<comment type="similarity">
    <text evidence="2 4">Belongs to the ATG13 family. Metazoan subfamily.</text>
</comment>
<organism evidence="6 7">
    <name type="scientific">Vanessa tameamea</name>
    <name type="common">Kamehameha butterfly</name>
    <dbReference type="NCBI Taxonomy" id="334116"/>
    <lineage>
        <taxon>Eukaryota</taxon>
        <taxon>Metazoa</taxon>
        <taxon>Ecdysozoa</taxon>
        <taxon>Arthropoda</taxon>
        <taxon>Hexapoda</taxon>
        <taxon>Insecta</taxon>
        <taxon>Pterygota</taxon>
        <taxon>Neoptera</taxon>
        <taxon>Endopterygota</taxon>
        <taxon>Lepidoptera</taxon>
        <taxon>Glossata</taxon>
        <taxon>Ditrysia</taxon>
        <taxon>Papilionoidea</taxon>
        <taxon>Nymphalidae</taxon>
        <taxon>Nymphalinae</taxon>
        <taxon>Vanessa</taxon>
    </lineage>
</organism>
<evidence type="ECO:0000256" key="3">
    <source>
        <dbReference type="ARBA" id="ARBA00023006"/>
    </source>
</evidence>
<evidence type="ECO:0000313" key="7">
    <source>
        <dbReference type="RefSeq" id="XP_026500696.1"/>
    </source>
</evidence>
<keyword evidence="6" id="KW-1185">Reference proteome</keyword>
<evidence type="ECO:0000256" key="4">
    <source>
        <dbReference type="RuleBase" id="RU361214"/>
    </source>
</evidence>
<evidence type="ECO:0000259" key="5">
    <source>
        <dbReference type="Pfam" id="PF10033"/>
    </source>
</evidence>
<comment type="subcellular location">
    <subcellularLocation>
        <location evidence="1">Preautophagosomal structure</location>
    </subcellularLocation>
</comment>
<dbReference type="GO" id="GO:0000423">
    <property type="term" value="P:mitophagy"/>
    <property type="evidence" value="ECO:0007669"/>
    <property type="project" value="TreeGrafter"/>
</dbReference>
<evidence type="ECO:0000313" key="6">
    <source>
        <dbReference type="Proteomes" id="UP001652626"/>
    </source>
</evidence>
<dbReference type="InterPro" id="IPR040182">
    <property type="entry name" value="ATG13"/>
</dbReference>
<proteinExistence type="inferred from homology"/>